<proteinExistence type="predicted"/>
<organism evidence="2 3">
    <name type="scientific">Allacma fusca</name>
    <dbReference type="NCBI Taxonomy" id="39272"/>
    <lineage>
        <taxon>Eukaryota</taxon>
        <taxon>Metazoa</taxon>
        <taxon>Ecdysozoa</taxon>
        <taxon>Arthropoda</taxon>
        <taxon>Hexapoda</taxon>
        <taxon>Collembola</taxon>
        <taxon>Symphypleona</taxon>
        <taxon>Sminthuridae</taxon>
        <taxon>Allacma</taxon>
    </lineage>
</organism>
<name>A0A8J2PMH1_9HEXA</name>
<gene>
    <name evidence="2" type="ORF">AFUS01_LOCUS29416</name>
</gene>
<evidence type="ECO:0000256" key="1">
    <source>
        <dbReference type="SAM" id="MobiDB-lite"/>
    </source>
</evidence>
<dbReference type="AlphaFoldDB" id="A0A8J2PMH1"/>
<feature type="compositionally biased region" description="Basic residues" evidence="1">
    <location>
        <begin position="51"/>
        <end position="66"/>
    </location>
</feature>
<sequence length="86" mass="9764">MERASVDEEAPKDPGAHQTHQSFSEKDFEGHRAHTVYVGVHVPGAGGLNGGHRRRSHHRRHRHHKPGGKDDKDDDRPLYRAYRGVD</sequence>
<feature type="region of interest" description="Disordered" evidence="1">
    <location>
        <begin position="1"/>
        <end position="86"/>
    </location>
</feature>
<protein>
    <submittedName>
        <fullName evidence="2">Uncharacterized protein</fullName>
    </submittedName>
</protein>
<dbReference type="EMBL" id="CAJVCH010434412">
    <property type="protein sequence ID" value="CAG7818939.1"/>
    <property type="molecule type" value="Genomic_DNA"/>
</dbReference>
<reference evidence="2" key="1">
    <citation type="submission" date="2021-06" db="EMBL/GenBank/DDBJ databases">
        <authorList>
            <person name="Hodson N. C."/>
            <person name="Mongue J. A."/>
            <person name="Jaron S. K."/>
        </authorList>
    </citation>
    <scope>NUCLEOTIDE SEQUENCE</scope>
</reference>
<accession>A0A8J2PMH1</accession>
<keyword evidence="3" id="KW-1185">Reference proteome</keyword>
<evidence type="ECO:0000313" key="2">
    <source>
        <dbReference type="EMBL" id="CAG7818939.1"/>
    </source>
</evidence>
<feature type="compositionally biased region" description="Basic and acidic residues" evidence="1">
    <location>
        <begin position="1"/>
        <end position="15"/>
    </location>
</feature>
<feature type="compositionally biased region" description="Basic and acidic residues" evidence="1">
    <location>
        <begin position="67"/>
        <end position="86"/>
    </location>
</feature>
<dbReference type="Proteomes" id="UP000708208">
    <property type="component" value="Unassembled WGS sequence"/>
</dbReference>
<comment type="caution">
    <text evidence="2">The sequence shown here is derived from an EMBL/GenBank/DDBJ whole genome shotgun (WGS) entry which is preliminary data.</text>
</comment>
<dbReference type="OrthoDB" id="1735926at2759"/>
<evidence type="ECO:0000313" key="3">
    <source>
        <dbReference type="Proteomes" id="UP000708208"/>
    </source>
</evidence>
<feature type="compositionally biased region" description="Basic and acidic residues" evidence="1">
    <location>
        <begin position="23"/>
        <end position="32"/>
    </location>
</feature>